<keyword evidence="2" id="KW-1185">Reference proteome</keyword>
<dbReference type="HOGENOM" id="CLU_2538686_0_0_4"/>
<dbReference type="RefSeq" id="WP_011479033.1">
    <property type="nucleotide sequence ID" value="NC_007947.1"/>
</dbReference>
<dbReference type="KEGG" id="mfa:Mfla_0666"/>
<gene>
    <name evidence="1" type="ordered locus">Mfla_0666</name>
</gene>
<accession>Q1H3K1</accession>
<dbReference type="AlphaFoldDB" id="Q1H3K1"/>
<dbReference type="OrthoDB" id="10001616at2"/>
<name>Q1H3K1_METFK</name>
<reference evidence="1 2" key="1">
    <citation type="submission" date="2006-03" db="EMBL/GenBank/DDBJ databases">
        <title>Complete sequence of Methylobacillus flagellatus KT.</title>
        <authorList>
            <consortium name="US DOE Joint Genome Institute"/>
            <person name="Copeland A."/>
            <person name="Lucas S."/>
            <person name="Lapidus A."/>
            <person name="Barry K."/>
            <person name="Detter J.C."/>
            <person name="Glavina del Rio T."/>
            <person name="Hammon N."/>
            <person name="Israni S."/>
            <person name="Dalin E."/>
            <person name="Tice H."/>
            <person name="Pitluck S."/>
            <person name="Brettin T."/>
            <person name="Bruce D."/>
            <person name="Han C."/>
            <person name="Tapia R."/>
            <person name="Saunders E."/>
            <person name="Gilna P."/>
            <person name="Schmutz J."/>
            <person name="Larimer F."/>
            <person name="Land M."/>
            <person name="Kyrpides N."/>
            <person name="Anderson I."/>
            <person name="Richardson P."/>
        </authorList>
    </citation>
    <scope>NUCLEOTIDE SEQUENCE [LARGE SCALE GENOMIC DNA]</scope>
    <source>
        <strain evidence="2">KT / ATCC 51484 / DSM 6875</strain>
    </source>
</reference>
<protein>
    <submittedName>
        <fullName evidence="1">Uncharacterized protein</fullName>
    </submittedName>
</protein>
<dbReference type="Proteomes" id="UP000002440">
    <property type="component" value="Chromosome"/>
</dbReference>
<organism evidence="1 2">
    <name type="scientific">Methylobacillus flagellatus (strain ATCC 51484 / DSM 6875 / VKM B-1610 / KT)</name>
    <dbReference type="NCBI Taxonomy" id="265072"/>
    <lineage>
        <taxon>Bacteria</taxon>
        <taxon>Pseudomonadati</taxon>
        <taxon>Pseudomonadota</taxon>
        <taxon>Betaproteobacteria</taxon>
        <taxon>Nitrosomonadales</taxon>
        <taxon>Methylophilaceae</taxon>
        <taxon>Methylobacillus</taxon>
    </lineage>
</organism>
<evidence type="ECO:0000313" key="1">
    <source>
        <dbReference type="EMBL" id="ABE48936.1"/>
    </source>
</evidence>
<dbReference type="Pfam" id="PF13991">
    <property type="entry name" value="BssS"/>
    <property type="match status" value="1"/>
</dbReference>
<evidence type="ECO:0000313" key="2">
    <source>
        <dbReference type="Proteomes" id="UP000002440"/>
    </source>
</evidence>
<dbReference type="STRING" id="265072.Mfla_0666"/>
<dbReference type="InterPro" id="IPR025730">
    <property type="entry name" value="Biofilm_BssS"/>
</dbReference>
<dbReference type="EMBL" id="CP000284">
    <property type="protein sequence ID" value="ABE48936.1"/>
    <property type="molecule type" value="Genomic_DNA"/>
</dbReference>
<sequence length="83" mass="9324">MTQENPVPLFPIVTFTTTPVPENKLILFSPVYLNALGQHPENAATGPHYAFTIDQAMALMLELHRAIDQIENSSYLKRSLQDL</sequence>
<proteinExistence type="predicted"/>